<dbReference type="InterPro" id="IPR001811">
    <property type="entry name" value="Chemokine_IL8-like_dom"/>
</dbReference>
<feature type="chain" id="PRO_5017217267" description="Chemokine interleukin-8-like domain-containing protein" evidence="2">
    <location>
        <begin position="21"/>
        <end position="102"/>
    </location>
</feature>
<accession>A0A3B5KLU2</accession>
<name>A0A3B5KLU2_TAKRU</name>
<reference evidence="4" key="2">
    <citation type="submission" date="2025-08" db="UniProtKB">
        <authorList>
            <consortium name="Ensembl"/>
        </authorList>
    </citation>
    <scope>IDENTIFICATION</scope>
</reference>
<dbReference type="AlphaFoldDB" id="A0A3B5KLU2"/>
<dbReference type="GO" id="GO:0005615">
    <property type="term" value="C:extracellular space"/>
    <property type="evidence" value="ECO:0007669"/>
    <property type="project" value="UniProtKB-KW"/>
</dbReference>
<dbReference type="SUPFAM" id="SSF54117">
    <property type="entry name" value="Interleukin 8-like chemokines"/>
    <property type="match status" value="1"/>
</dbReference>
<evidence type="ECO:0000259" key="3">
    <source>
        <dbReference type="Pfam" id="PF00048"/>
    </source>
</evidence>
<dbReference type="InParanoid" id="A0A3B5KLU2"/>
<organism evidence="4 5">
    <name type="scientific">Takifugu rubripes</name>
    <name type="common">Japanese pufferfish</name>
    <name type="synonym">Fugu rubripes</name>
    <dbReference type="NCBI Taxonomy" id="31033"/>
    <lineage>
        <taxon>Eukaryota</taxon>
        <taxon>Metazoa</taxon>
        <taxon>Chordata</taxon>
        <taxon>Craniata</taxon>
        <taxon>Vertebrata</taxon>
        <taxon>Euteleostomi</taxon>
        <taxon>Actinopterygii</taxon>
        <taxon>Neopterygii</taxon>
        <taxon>Teleostei</taxon>
        <taxon>Neoteleostei</taxon>
        <taxon>Acanthomorphata</taxon>
        <taxon>Eupercaria</taxon>
        <taxon>Tetraodontiformes</taxon>
        <taxon>Tetradontoidea</taxon>
        <taxon>Tetraodontidae</taxon>
        <taxon>Takifugu</taxon>
    </lineage>
</organism>
<keyword evidence="5" id="KW-1185">Reference proteome</keyword>
<keyword evidence="2" id="KW-0732">Signal</keyword>
<dbReference type="Gene3D" id="2.40.50.40">
    <property type="match status" value="1"/>
</dbReference>
<sequence>MSGIIRLILLLTLAVCISEAQLHNTESCLCQNVSPTLVGGRNNIKDIQIYRETTFCTRVEIQVTMKNGRRYCLDPSKVTDSHATALVLMFLSISVPGGNREV</sequence>
<dbReference type="Proteomes" id="UP000005226">
    <property type="component" value="Chromosome 14"/>
</dbReference>
<gene>
    <name evidence="4" type="primary">LOC105417375</name>
</gene>
<protein>
    <recommendedName>
        <fullName evidence="3">Chemokine interleukin-8-like domain-containing protein</fullName>
    </recommendedName>
</protein>
<dbReference type="InterPro" id="IPR036048">
    <property type="entry name" value="Interleukin_8-like_sf"/>
</dbReference>
<reference evidence="4" key="3">
    <citation type="submission" date="2025-09" db="UniProtKB">
        <authorList>
            <consortium name="Ensembl"/>
        </authorList>
    </citation>
    <scope>IDENTIFICATION</scope>
</reference>
<reference evidence="4 5" key="1">
    <citation type="journal article" date="2011" name="Genome Biol. Evol.">
        <title>Integration of the genetic map and genome assembly of fugu facilitates insights into distinct features of genome evolution in teleosts and mammals.</title>
        <authorList>
            <person name="Kai W."/>
            <person name="Kikuchi K."/>
            <person name="Tohari S."/>
            <person name="Chew A.K."/>
            <person name="Tay A."/>
            <person name="Fujiwara A."/>
            <person name="Hosoya S."/>
            <person name="Suetake H."/>
            <person name="Naruse K."/>
            <person name="Brenner S."/>
            <person name="Suzuki Y."/>
            <person name="Venkatesh B."/>
        </authorList>
    </citation>
    <scope>NUCLEOTIDE SEQUENCE [LARGE SCALE GENOMIC DNA]</scope>
</reference>
<dbReference type="GeneTree" id="ENSGT00410000028337"/>
<feature type="signal peptide" evidence="2">
    <location>
        <begin position="1"/>
        <end position="20"/>
    </location>
</feature>
<evidence type="ECO:0000313" key="5">
    <source>
        <dbReference type="Proteomes" id="UP000005226"/>
    </source>
</evidence>
<dbReference type="Ensembl" id="ENSTRUT00000050800.2">
    <property type="protein sequence ID" value="ENSTRUP00000054359.1"/>
    <property type="gene ID" value="ENSTRUG00000023663.2"/>
</dbReference>
<evidence type="ECO:0000313" key="4">
    <source>
        <dbReference type="Ensembl" id="ENSTRUP00000054359.1"/>
    </source>
</evidence>
<evidence type="ECO:0000256" key="2">
    <source>
        <dbReference type="SAM" id="SignalP"/>
    </source>
</evidence>
<dbReference type="GO" id="GO:0006955">
    <property type="term" value="P:immune response"/>
    <property type="evidence" value="ECO:0007669"/>
    <property type="project" value="InterPro"/>
</dbReference>
<proteinExistence type="predicted"/>
<keyword evidence="1" id="KW-0202">Cytokine</keyword>
<dbReference type="GO" id="GO:0008009">
    <property type="term" value="F:chemokine activity"/>
    <property type="evidence" value="ECO:0007669"/>
    <property type="project" value="InterPro"/>
</dbReference>
<evidence type="ECO:0000256" key="1">
    <source>
        <dbReference type="ARBA" id="ARBA00022514"/>
    </source>
</evidence>
<dbReference type="Pfam" id="PF00048">
    <property type="entry name" value="IL8"/>
    <property type="match status" value="1"/>
</dbReference>
<dbReference type="OMA" id="MFCISEA"/>
<feature type="domain" description="Chemokine interleukin-8-like" evidence="3">
    <location>
        <begin position="27"/>
        <end position="77"/>
    </location>
</feature>